<comment type="caution">
    <text evidence="2">The sequence shown here is derived from an EMBL/GenBank/DDBJ whole genome shotgun (WGS) entry which is preliminary data.</text>
</comment>
<evidence type="ECO:0000313" key="3">
    <source>
        <dbReference type="Proteomes" id="UP000020077"/>
    </source>
</evidence>
<feature type="domain" description="Hemerythrin-like" evidence="1">
    <location>
        <begin position="18"/>
        <end position="152"/>
    </location>
</feature>
<dbReference type="Gene3D" id="1.20.120.520">
    <property type="entry name" value="nmb1532 protein domain like"/>
    <property type="match status" value="1"/>
</dbReference>
<sequence length="189" mass="20945">MSETSTRQAAEAAAPLQDFSRCHVGFVTLLETSLGLPEMVSTAARARGCAADVLKMFRDRLLAHHDDEERDLFPAVLQIAGPGDEADRAQAMVAQLVREHREIAQLWKQLEPAVQAIANGDLPRLDSALLHELVRRFNEHVRTEEVEFLPFAQLVLARQAEDMAALGLALHRRHEAEEIMATAMVYGAS</sequence>
<reference evidence="2 3" key="1">
    <citation type="submission" date="2014-02" db="EMBL/GenBank/DDBJ databases">
        <title>Expanding our view of genomic diversity in Candidatus Accumulibacter clades.</title>
        <authorList>
            <person name="Skennerton C.T."/>
            <person name="Barr J.J."/>
            <person name="Slater F.R."/>
            <person name="Bond P.L."/>
            <person name="Tyson G.W."/>
        </authorList>
    </citation>
    <scope>NUCLEOTIDE SEQUENCE [LARGE SCALE GENOMIC DNA]</scope>
    <source>
        <strain evidence="3">BA-91</strain>
    </source>
</reference>
<evidence type="ECO:0000259" key="1">
    <source>
        <dbReference type="Pfam" id="PF01814"/>
    </source>
</evidence>
<proteinExistence type="predicted"/>
<name>A0A080LW11_9PROT</name>
<evidence type="ECO:0000313" key="2">
    <source>
        <dbReference type="EMBL" id="KFB72907.1"/>
    </source>
</evidence>
<gene>
    <name evidence="2" type="ORF">AW09_001878</name>
</gene>
<organism evidence="2 3">
    <name type="scientific">Candidatus Accumulibacter phosphatis</name>
    <dbReference type="NCBI Taxonomy" id="327160"/>
    <lineage>
        <taxon>Bacteria</taxon>
        <taxon>Pseudomonadati</taxon>
        <taxon>Pseudomonadota</taxon>
        <taxon>Betaproteobacteria</taxon>
        <taxon>Candidatus Accumulibacter</taxon>
    </lineage>
</organism>
<protein>
    <submittedName>
        <fullName evidence="2">Iron-sulfur cluster repair di-iron protein</fullName>
    </submittedName>
</protein>
<accession>A0A080LW11</accession>
<dbReference type="InterPro" id="IPR012312">
    <property type="entry name" value="Hemerythrin-like"/>
</dbReference>
<dbReference type="AlphaFoldDB" id="A0A080LW11"/>
<dbReference type="Proteomes" id="UP000020077">
    <property type="component" value="Unassembled WGS sequence"/>
</dbReference>
<dbReference type="EMBL" id="JDVG02000322">
    <property type="protein sequence ID" value="KFB72907.1"/>
    <property type="molecule type" value="Genomic_DNA"/>
</dbReference>
<dbReference type="Pfam" id="PF01814">
    <property type="entry name" value="Hemerythrin"/>
    <property type="match status" value="1"/>
</dbReference>